<evidence type="ECO:0008006" key="3">
    <source>
        <dbReference type="Google" id="ProtNLM"/>
    </source>
</evidence>
<dbReference type="OrthoDB" id="9803627at2"/>
<name>A0A373FUK0_COMTE</name>
<keyword evidence="2" id="KW-1185">Reference proteome</keyword>
<proteinExistence type="predicted"/>
<protein>
    <recommendedName>
        <fullName evidence="3">Polysaccharide pyruvyl transferase domain-containing protein</fullName>
    </recommendedName>
</protein>
<organism evidence="1 2">
    <name type="scientific">Comamonas testosteroni</name>
    <name type="common">Pseudomonas testosteroni</name>
    <dbReference type="NCBI Taxonomy" id="285"/>
    <lineage>
        <taxon>Bacteria</taxon>
        <taxon>Pseudomonadati</taxon>
        <taxon>Pseudomonadota</taxon>
        <taxon>Betaproteobacteria</taxon>
        <taxon>Burkholderiales</taxon>
        <taxon>Comamonadaceae</taxon>
        <taxon>Comamonas</taxon>
    </lineage>
</organism>
<gene>
    <name evidence="1" type="ORF">DZC30_01640</name>
</gene>
<accession>A0A373FUK0</accession>
<sequence length="128" mass="14464">MMDENLLAQAGVKLISIYRSGNEQIENFVNEVTSCEKIYSTSLHGIIIAQAYGIPAQWISFEGVPIHADEDFKFTDYFLGANQEVQHKMLLNSLNSENIALMKKHEPQPVRKFQGAAQLLDRFPHGKV</sequence>
<reference evidence="1 2" key="1">
    <citation type="submission" date="2018-08" db="EMBL/GenBank/DDBJ databases">
        <title>Comamonas testosteroni strain SWCO2.</title>
        <authorList>
            <person name="Jiang N."/>
            <person name="Zhang X.Z."/>
        </authorList>
    </citation>
    <scope>NUCLEOTIDE SEQUENCE [LARGE SCALE GENOMIC DNA]</scope>
    <source>
        <strain evidence="1 2">SWCO2</strain>
    </source>
</reference>
<comment type="caution">
    <text evidence="1">The sequence shown here is derived from an EMBL/GenBank/DDBJ whole genome shotgun (WGS) entry which is preliminary data.</text>
</comment>
<evidence type="ECO:0000313" key="1">
    <source>
        <dbReference type="EMBL" id="RGE47115.1"/>
    </source>
</evidence>
<dbReference type="AlphaFoldDB" id="A0A373FUK0"/>
<dbReference type="EMBL" id="QURR01000001">
    <property type="protein sequence ID" value="RGE47115.1"/>
    <property type="molecule type" value="Genomic_DNA"/>
</dbReference>
<dbReference type="Proteomes" id="UP000261948">
    <property type="component" value="Unassembled WGS sequence"/>
</dbReference>
<evidence type="ECO:0000313" key="2">
    <source>
        <dbReference type="Proteomes" id="UP000261948"/>
    </source>
</evidence>